<dbReference type="InterPro" id="IPR003838">
    <property type="entry name" value="ABC3_permease_C"/>
</dbReference>
<feature type="transmembrane region" description="Helical" evidence="7">
    <location>
        <begin position="21"/>
        <end position="42"/>
    </location>
</feature>
<keyword evidence="5 7" id="KW-0472">Membrane</keyword>
<sequence length="1509" mass="176089">MKNIIKSYLKTFFQKNFVTTFGILFFIIMLSTVILGMLSTPLQLNSRINKLSKTNISYNSLIRSENMTYSPEFTYNYFYLNEQFEQENRDKEIKNVLSDRYIEAINSEIEQNFDKKDLPKRDDNNRYILDLNSEKDIIIANYISDLINSDLQKYRSGALLKSTAFIEKSDERTNFNLKNVVNEIAKRLLRNFVKNNVFNKLGIKFDENNKLIIPETLDLNSFKPENKDLNFLVSEAYRSYSKIDDLFLINGIKSIDKNQIKNDILEIRKLINERKISQLFSYIQQKFREISKDINEKKKEVYLPTFDMFSEQYENKILSVNDHDDRIYLINKIISKHSDDYSIQTTKSFTLNEQQVGQLLPMKTLQLTSDIEQFKNNNSNKYFNQVQLDEKNYGGSRFAERWNEDIDYSKTTSPEIVISSAFAKANDINLNSTFSIPSSNKADLLLQIINKKDAFYLSSLNAKVVGIGSTFDDISSKNTAFDFFQEKPTFVTGYANDNFINQMRESRWNFSTEKDSSYEVLFKIKNLNNNKSLTAEECFKEIIFKSNSNKEIKTTFFDKSFSPYVEWTFSRVAKDINSIRVQVIIYMVLGVTVLILAFIFINFALRKEMNETRRQLGIFKSFGYKVIELSWIFALKTWITIFLGIFIGYLLSIPIQLRLASNFVSSVTFVFSKVYVSPTLFINLFALIPLLFLFLSYALTILYIREPVLSLMNNAKRIKRKIKSGWFSDMLSKRNIGFNYRMRLSFIKTSAGKFAIVQCLFVFASLSYSLLFGAQTILTQSINQGLAEIKSSVDHRWTWKNNRDIDITSKDGKYDFSKNNSDNREQLKYRDLDGKTVNKWLDKQRDQSDSRYRVELLFRLLNNTYKTEEKDKLSILLPLEYAKKRLSPFLQNNEKKSNPEKDNEPVLKNKKYFLNVLSTFNLFNDNEKWKSLLRLIKANGNIDEKLIDFKDDENIFFNFDEPNLENMSKTFVGLESIQDEKHNSLFLSSISKTFSYKLAQTYALFKVFYNYKIDKNTPDKEKNIQKYWDEVNENDESLKQFDPDDQKYWTIGSNPLVKEIQEIVKQQPGLLPISVNSLIGSNNLSNASQNVMFMSLILDKLKEDYSNNPVLTFNQLLYDKNTDLLASSVLAKFVEDSGLLRLNLFEMNNNRFADIRKFLNFEGITDEQFKEVSDQNLEYIDPQTGEKLPMFNTIVPYYYAKSNGYGIDSKIKLETKTSIARKFVLNIVGINKSITLSLSKVPDLVLDYKVFASKMFADTLYDKKSDTPKHFTTLWSTHKLLDGEFDLQNIEDSFNSFKYKERNISLDIKDKTPVFLSLFSSMFDEFNDFISFYKNVDTQIDVYNTSNPTPGKNSRLNSKLLSYNLGKQGIEKVLKIMYRIMAIFIVLTTFLLVIILVVIMNIVVGESKKTILVLRAIGYKDFEVNWIVMGSYVIGAIISFILAYSLSNAIWLSFLYYVSYKWHIYIFLPFEVQYLFITFFIIAFILFIGWFFSNQQVKKTPLTQATQAE</sequence>
<comment type="caution">
    <text evidence="9">The sequence shown here is derived from an EMBL/GenBank/DDBJ whole genome shotgun (WGS) entry which is preliminary data.</text>
</comment>
<evidence type="ECO:0000313" key="10">
    <source>
        <dbReference type="Proteomes" id="UP000015348"/>
    </source>
</evidence>
<name>S6G8Z1_9MOLU</name>
<feature type="transmembrane region" description="Helical" evidence="7">
    <location>
        <begin position="1376"/>
        <end position="1403"/>
    </location>
</feature>
<evidence type="ECO:0000256" key="6">
    <source>
        <dbReference type="ARBA" id="ARBA00038076"/>
    </source>
</evidence>
<dbReference type="GO" id="GO:0005886">
    <property type="term" value="C:plasma membrane"/>
    <property type="evidence" value="ECO:0007669"/>
    <property type="project" value="UniProtKB-SubCell"/>
</dbReference>
<evidence type="ECO:0000313" key="9">
    <source>
        <dbReference type="EMBL" id="EOA07395.1"/>
    </source>
</evidence>
<evidence type="ECO:0000256" key="2">
    <source>
        <dbReference type="ARBA" id="ARBA00022475"/>
    </source>
</evidence>
<feature type="transmembrane region" description="Helical" evidence="7">
    <location>
        <begin position="680"/>
        <end position="704"/>
    </location>
</feature>
<dbReference type="RefSeq" id="WP_004427815.1">
    <property type="nucleotide sequence ID" value="NZ_AORK01000010.1"/>
</dbReference>
<dbReference type="PANTHER" id="PTHR30572:SF4">
    <property type="entry name" value="ABC TRANSPORTER PERMEASE YTRF"/>
    <property type="match status" value="1"/>
</dbReference>
<keyword evidence="3 7" id="KW-0812">Transmembrane</keyword>
<feature type="transmembrane region" description="Helical" evidence="7">
    <location>
        <begin position="751"/>
        <end position="774"/>
    </location>
</feature>
<dbReference type="EMBL" id="AORK01000010">
    <property type="protein sequence ID" value="EOA07395.1"/>
    <property type="molecule type" value="Genomic_DNA"/>
</dbReference>
<evidence type="ECO:0000256" key="4">
    <source>
        <dbReference type="ARBA" id="ARBA00022989"/>
    </source>
</evidence>
<dbReference type="GO" id="GO:0022857">
    <property type="term" value="F:transmembrane transporter activity"/>
    <property type="evidence" value="ECO:0007669"/>
    <property type="project" value="TreeGrafter"/>
</dbReference>
<evidence type="ECO:0000256" key="3">
    <source>
        <dbReference type="ARBA" id="ARBA00022692"/>
    </source>
</evidence>
<evidence type="ECO:0000256" key="7">
    <source>
        <dbReference type="SAM" id="Phobius"/>
    </source>
</evidence>
<dbReference type="PANTHER" id="PTHR30572">
    <property type="entry name" value="MEMBRANE COMPONENT OF TRANSPORTER-RELATED"/>
    <property type="match status" value="1"/>
</dbReference>
<dbReference type="Proteomes" id="UP000015348">
    <property type="component" value="Unassembled WGS sequence"/>
</dbReference>
<proteinExistence type="inferred from homology"/>
<dbReference type="InterPro" id="IPR050250">
    <property type="entry name" value="Macrolide_Exporter_MacB"/>
</dbReference>
<feature type="transmembrane region" description="Helical" evidence="7">
    <location>
        <begin position="626"/>
        <end position="651"/>
    </location>
</feature>
<keyword evidence="4 7" id="KW-1133">Transmembrane helix</keyword>
<evidence type="ECO:0000259" key="8">
    <source>
        <dbReference type="Pfam" id="PF02687"/>
    </source>
</evidence>
<evidence type="ECO:0000256" key="5">
    <source>
        <dbReference type="ARBA" id="ARBA00023136"/>
    </source>
</evidence>
<comment type="subcellular location">
    <subcellularLocation>
        <location evidence="1">Cell membrane</location>
        <topology evidence="1">Multi-pass membrane protein</topology>
    </subcellularLocation>
</comment>
<dbReference type="Pfam" id="PF02687">
    <property type="entry name" value="FtsX"/>
    <property type="match status" value="2"/>
</dbReference>
<gene>
    <name evidence="9" type="ORF">MYEA_2250</name>
</gene>
<feature type="transmembrane region" description="Helical" evidence="7">
    <location>
        <begin position="1472"/>
        <end position="1492"/>
    </location>
</feature>
<accession>S6G8Z1</accession>
<feature type="transmembrane region" description="Helical" evidence="7">
    <location>
        <begin position="1424"/>
        <end position="1452"/>
    </location>
</feature>
<feature type="domain" description="ABC3 transporter permease C-terminal" evidence="8">
    <location>
        <begin position="1383"/>
        <end position="1501"/>
    </location>
</feature>
<evidence type="ECO:0000256" key="1">
    <source>
        <dbReference type="ARBA" id="ARBA00004651"/>
    </source>
</evidence>
<dbReference type="OrthoDB" id="391548at2"/>
<organism evidence="9 10">
    <name type="scientific">Mycoplasma yeatsii 13926</name>
    <dbReference type="NCBI Taxonomy" id="1188240"/>
    <lineage>
        <taxon>Bacteria</taxon>
        <taxon>Bacillati</taxon>
        <taxon>Mycoplasmatota</taxon>
        <taxon>Mollicutes</taxon>
        <taxon>Mycoplasmataceae</taxon>
        <taxon>Mycoplasma</taxon>
    </lineage>
</organism>
<feature type="domain" description="ABC3 transporter permease C-terminal" evidence="8">
    <location>
        <begin position="588"/>
        <end position="706"/>
    </location>
</feature>
<dbReference type="PATRIC" id="fig|1188240.3.peg.227"/>
<keyword evidence="2" id="KW-1003">Cell membrane</keyword>
<comment type="similarity">
    <text evidence="6">Belongs to the ABC-4 integral membrane protein family.</text>
</comment>
<protein>
    <submittedName>
        <fullName evidence="9">ABC transporter, permease component</fullName>
    </submittedName>
</protein>
<dbReference type="eggNOG" id="COG0577">
    <property type="taxonomic scope" value="Bacteria"/>
</dbReference>
<reference evidence="9 10" key="1">
    <citation type="journal article" date="2013" name="Genome Announc.">
        <title>Draft Genome Sequences of Mycoplasma auris and Mycoplasma yeatsii, Two Species of the Ear Canal of Caprinae.</title>
        <authorList>
            <person name="Dordet-Frisoni E."/>
            <person name="Baranowski E."/>
            <person name="Barre A."/>
            <person name="Blanchard A."/>
            <person name="Breton M."/>
            <person name="Couture C."/>
            <person name="Dupuy V."/>
            <person name="Gaurivaud P."/>
            <person name="Jacob D."/>
            <person name="Lemaitre C."/>
            <person name="Manso-Silvan L."/>
            <person name="Nikolski M."/>
            <person name="Nouvel L.X."/>
            <person name="Poumarat F."/>
            <person name="Sirand-Pugnet P."/>
            <person name="Thebault P."/>
            <person name="Theil S."/>
            <person name="Thiaucourt F."/>
            <person name="Citti C."/>
            <person name="Tardy F."/>
        </authorList>
    </citation>
    <scope>NUCLEOTIDE SEQUENCE [LARGE SCALE GENOMIC DNA]</scope>
    <source>
        <strain evidence="9 10">13926</strain>
    </source>
</reference>
<feature type="transmembrane region" description="Helical" evidence="7">
    <location>
        <begin position="583"/>
        <end position="605"/>
    </location>
</feature>